<reference evidence="2 3" key="1">
    <citation type="submission" date="2024-08" db="EMBL/GenBank/DDBJ databases">
        <authorList>
            <person name="Ishaq N."/>
        </authorList>
    </citation>
    <scope>NUCLEOTIDE SEQUENCE [LARGE SCALE GENOMIC DNA]</scope>
    <source>
        <strain evidence="2 3">DSM 18651</strain>
    </source>
</reference>
<keyword evidence="1" id="KW-0812">Transmembrane</keyword>
<gene>
    <name evidence="2" type="ORF">ACCI49_19530</name>
</gene>
<comment type="caution">
    <text evidence="2">The sequence shown here is derived from an EMBL/GenBank/DDBJ whole genome shotgun (WGS) entry which is preliminary data.</text>
</comment>
<feature type="transmembrane region" description="Helical" evidence="1">
    <location>
        <begin position="30"/>
        <end position="47"/>
    </location>
</feature>
<keyword evidence="3" id="KW-1185">Reference proteome</keyword>
<dbReference type="RefSeq" id="WP_371840852.1">
    <property type="nucleotide sequence ID" value="NZ_JBGMEK010000070.1"/>
</dbReference>
<accession>A0ABV4P4C0</accession>
<name>A0ABV4P4C0_9GAMM</name>
<evidence type="ECO:0000256" key="1">
    <source>
        <dbReference type="SAM" id="Phobius"/>
    </source>
</evidence>
<feature type="transmembrane region" description="Helical" evidence="1">
    <location>
        <begin position="7"/>
        <end position="24"/>
    </location>
</feature>
<evidence type="ECO:0000313" key="3">
    <source>
        <dbReference type="Proteomes" id="UP001569428"/>
    </source>
</evidence>
<keyword evidence="1" id="KW-0472">Membrane</keyword>
<keyword evidence="1" id="KW-1133">Transmembrane helix</keyword>
<feature type="transmembrane region" description="Helical" evidence="1">
    <location>
        <begin position="56"/>
        <end position="77"/>
    </location>
</feature>
<protein>
    <submittedName>
        <fullName evidence="2">Uncharacterized protein</fullName>
    </submittedName>
</protein>
<dbReference type="Proteomes" id="UP001569428">
    <property type="component" value="Unassembled WGS sequence"/>
</dbReference>
<proteinExistence type="predicted"/>
<organism evidence="2 3">
    <name type="scientific">Microbulbifer epialgicus</name>
    <dbReference type="NCBI Taxonomy" id="393907"/>
    <lineage>
        <taxon>Bacteria</taxon>
        <taxon>Pseudomonadati</taxon>
        <taxon>Pseudomonadota</taxon>
        <taxon>Gammaproteobacteria</taxon>
        <taxon>Cellvibrionales</taxon>
        <taxon>Microbulbiferaceae</taxon>
        <taxon>Microbulbifer</taxon>
    </lineage>
</organism>
<evidence type="ECO:0000313" key="2">
    <source>
        <dbReference type="EMBL" id="MFA0813097.1"/>
    </source>
</evidence>
<sequence length="213" mass="23728">MRKVKLTPMLVFGAPFFFFTLGLVSGEVSAIWGLAVYLCILEVWVLVNKSDRFSKFLLSSFFVICLGPMIFIILGILGSEVNKAYWDFRVKLMCEMKGGAKVYQVENISKGDLPSSTLKFKGLIKLPYKEYAESNDLFYLDTSYNELKGGTPSVTQHTVKIIRAADNEVLGEFNSFSRVGQTFPVPFPVPSTSCEGDLGAADKFVKKIISVKE</sequence>
<dbReference type="EMBL" id="JBGMEK010000070">
    <property type="protein sequence ID" value="MFA0813097.1"/>
    <property type="molecule type" value="Genomic_DNA"/>
</dbReference>